<keyword evidence="16 19" id="KW-0472">Membrane</keyword>
<keyword evidence="12 19" id="KW-1133">Transmembrane helix</keyword>
<evidence type="ECO:0000313" key="21">
    <source>
        <dbReference type="EMBL" id="BAB97218.1"/>
    </source>
</evidence>
<feature type="transmembrane region" description="Helical" evidence="19">
    <location>
        <begin position="118"/>
        <end position="140"/>
    </location>
</feature>
<keyword evidence="9" id="KW-0999">Mitochondrion inner membrane</keyword>
<feature type="transmembrane region" description="Helical" evidence="19">
    <location>
        <begin position="191"/>
        <end position="213"/>
    </location>
</feature>
<keyword evidence="11" id="KW-0249">Electron transport</keyword>
<dbReference type="Pfam" id="PF00361">
    <property type="entry name" value="Proton_antipo_M"/>
    <property type="match status" value="1"/>
</dbReference>
<keyword evidence="8 19" id="KW-0812">Transmembrane</keyword>
<evidence type="ECO:0000256" key="10">
    <source>
        <dbReference type="ARBA" id="ARBA00022967"/>
    </source>
</evidence>
<evidence type="ECO:0000256" key="1">
    <source>
        <dbReference type="ARBA" id="ARBA00003257"/>
    </source>
</evidence>
<protein>
    <recommendedName>
        <fullName evidence="5">NADH-ubiquinone oxidoreductase chain 2</fullName>
        <ecNumber evidence="4">7.1.1.2</ecNumber>
    </recommendedName>
    <alternativeName>
        <fullName evidence="17">NADH dehydrogenase subunit 2</fullName>
    </alternativeName>
</protein>
<evidence type="ECO:0000256" key="6">
    <source>
        <dbReference type="ARBA" id="ARBA00022448"/>
    </source>
</evidence>
<feature type="domain" description="NADH:quinone oxidoreductase/Mrp antiporter transmembrane" evidence="20">
    <location>
        <begin position="84"/>
        <end position="278"/>
    </location>
</feature>
<feature type="transmembrane region" description="Helical" evidence="19">
    <location>
        <begin position="303"/>
        <end position="320"/>
    </location>
</feature>
<comment type="function">
    <text evidence="1">Core subunit of the mitochondrial membrane respiratory chain NADH dehydrogenase (Complex I) that is believed to belong to the minimal assembly required for catalysis. Complex I functions in the transfer of electrons from NADH to the respiratory chain. The immediate electron acceptor for the enzyme is believed to be ubiquinone.</text>
</comment>
<evidence type="ECO:0000256" key="2">
    <source>
        <dbReference type="ARBA" id="ARBA00004448"/>
    </source>
</evidence>
<evidence type="ECO:0000256" key="17">
    <source>
        <dbReference type="ARBA" id="ARBA00031028"/>
    </source>
</evidence>
<feature type="transmembrane region" description="Helical" evidence="19">
    <location>
        <begin position="146"/>
        <end position="170"/>
    </location>
</feature>
<reference evidence="21" key="1">
    <citation type="journal article" date="2002" name="Mar. Biotechnol.">
        <title>Complete mitochondrial DNA sequence of Tigriopus japonicus (Crustacea: Copepoda).</title>
        <authorList>
            <person name="Machida R.J."/>
            <person name="Miya M.U."/>
            <person name="Nishida M."/>
            <person name="Nishida S."/>
        </authorList>
    </citation>
    <scope>NUCLEOTIDE SEQUENCE</scope>
</reference>
<geneLocation type="mitochondrion" evidence="21"/>
<keyword evidence="7" id="KW-0679">Respiratory chain</keyword>
<evidence type="ECO:0000256" key="19">
    <source>
        <dbReference type="SAM" id="Phobius"/>
    </source>
</evidence>
<dbReference type="EC" id="7.1.1.2" evidence="4"/>
<accession>Q8M6V0</accession>
<dbReference type="GO" id="GO:0008137">
    <property type="term" value="F:NADH dehydrogenase (ubiquinone) activity"/>
    <property type="evidence" value="ECO:0007669"/>
    <property type="project" value="UniProtKB-EC"/>
</dbReference>
<evidence type="ECO:0000256" key="12">
    <source>
        <dbReference type="ARBA" id="ARBA00022989"/>
    </source>
</evidence>
<keyword evidence="14" id="KW-0830">Ubiquinone</keyword>
<evidence type="ECO:0000256" key="4">
    <source>
        <dbReference type="ARBA" id="ARBA00012944"/>
    </source>
</evidence>
<feature type="transmembrane region" description="Helical" evidence="19">
    <location>
        <begin position="84"/>
        <end position="106"/>
    </location>
</feature>
<dbReference type="EMBL" id="AB060648">
    <property type="protein sequence ID" value="BAB97218.1"/>
    <property type="molecule type" value="Genomic_DNA"/>
</dbReference>
<feature type="transmembrane region" description="Helical" evidence="19">
    <location>
        <begin position="5"/>
        <end position="22"/>
    </location>
</feature>
<dbReference type="InterPro" id="IPR001750">
    <property type="entry name" value="ND/Mrp_TM"/>
</dbReference>
<proteinExistence type="inferred from homology"/>
<evidence type="ECO:0000256" key="14">
    <source>
        <dbReference type="ARBA" id="ARBA00023075"/>
    </source>
</evidence>
<dbReference type="GO" id="GO:0005743">
    <property type="term" value="C:mitochondrial inner membrane"/>
    <property type="evidence" value="ECO:0007669"/>
    <property type="project" value="UniProtKB-SubCell"/>
</dbReference>
<dbReference type="PANTHER" id="PTHR46552">
    <property type="entry name" value="NADH-UBIQUINONE OXIDOREDUCTASE CHAIN 2"/>
    <property type="match status" value="1"/>
</dbReference>
<sequence length="321" mass="35042">MSSNFISVSGVVLMFVGILGGVSSVDFFQFWVFLELNLLGFVVYASLRSESSAGGSVMEYFLVQSFYSCLVVMLYLHYPFMAPLSSTFVVLVLMFKLGVAPLHGWLIALFGVLSWETLWFASIPQKLLPVYGISVLWYGVGQWGGSVIWMLVVLSVLVSVSLSLSEVGVGKLLGLSSLFNQGWVISVSKDINLMFIYLVLYAMSLGVFVWWLSCGMFKASTQLSQVGSVASSGMLFFGLCSLAGLPPFGFFFAKVHAARFLMELNVGLSLFLLVSSVFMLLVYTRLFSPGLMSLDKSVRSAGNSRGALMILVLASTSLVFI</sequence>
<evidence type="ECO:0000256" key="7">
    <source>
        <dbReference type="ARBA" id="ARBA00022660"/>
    </source>
</evidence>
<feature type="transmembrane region" description="Helical" evidence="19">
    <location>
        <begin position="28"/>
        <end position="47"/>
    </location>
</feature>
<evidence type="ECO:0000256" key="18">
    <source>
        <dbReference type="ARBA" id="ARBA00049551"/>
    </source>
</evidence>
<comment type="similarity">
    <text evidence="3">Belongs to the complex I subunit 2 family.</text>
</comment>
<feature type="transmembrane region" description="Helical" evidence="19">
    <location>
        <begin position="233"/>
        <end position="252"/>
    </location>
</feature>
<evidence type="ECO:0000256" key="16">
    <source>
        <dbReference type="ARBA" id="ARBA00023136"/>
    </source>
</evidence>
<evidence type="ECO:0000256" key="11">
    <source>
        <dbReference type="ARBA" id="ARBA00022982"/>
    </source>
</evidence>
<feature type="transmembrane region" description="Helical" evidence="19">
    <location>
        <begin position="59"/>
        <end position="78"/>
    </location>
</feature>
<evidence type="ECO:0000256" key="8">
    <source>
        <dbReference type="ARBA" id="ARBA00022692"/>
    </source>
</evidence>
<name>Q8M6V0_TIGJA</name>
<evidence type="ECO:0000256" key="5">
    <source>
        <dbReference type="ARBA" id="ARBA00021008"/>
    </source>
</evidence>
<evidence type="ECO:0000256" key="3">
    <source>
        <dbReference type="ARBA" id="ARBA00007012"/>
    </source>
</evidence>
<evidence type="ECO:0000256" key="13">
    <source>
        <dbReference type="ARBA" id="ARBA00023027"/>
    </source>
</evidence>
<gene>
    <name evidence="21" type="primary">ND2</name>
</gene>
<evidence type="ECO:0000256" key="15">
    <source>
        <dbReference type="ARBA" id="ARBA00023128"/>
    </source>
</evidence>
<dbReference type="PANTHER" id="PTHR46552:SF1">
    <property type="entry name" value="NADH-UBIQUINONE OXIDOREDUCTASE CHAIN 2"/>
    <property type="match status" value="1"/>
</dbReference>
<dbReference type="GO" id="GO:0006120">
    <property type="term" value="P:mitochondrial electron transport, NADH to ubiquinone"/>
    <property type="evidence" value="ECO:0007669"/>
    <property type="project" value="TreeGrafter"/>
</dbReference>
<comment type="subcellular location">
    <subcellularLocation>
        <location evidence="2">Mitochondrion inner membrane</location>
        <topology evidence="2">Multi-pass membrane protein</topology>
    </subcellularLocation>
</comment>
<dbReference type="AlphaFoldDB" id="Q8M6V0"/>
<evidence type="ECO:0000259" key="20">
    <source>
        <dbReference type="Pfam" id="PF00361"/>
    </source>
</evidence>
<keyword evidence="13" id="KW-0520">NAD</keyword>
<organism evidence="21">
    <name type="scientific">Tigriopus japonicus</name>
    <name type="common">Copepod</name>
    <dbReference type="NCBI Taxonomy" id="158387"/>
    <lineage>
        <taxon>Eukaryota</taxon>
        <taxon>Metazoa</taxon>
        <taxon>Ecdysozoa</taxon>
        <taxon>Arthropoda</taxon>
        <taxon>Crustacea</taxon>
        <taxon>Multicrustacea</taxon>
        <taxon>Hexanauplia</taxon>
        <taxon>Copepoda</taxon>
        <taxon>Harpacticoida</taxon>
        <taxon>Harpacticidae</taxon>
        <taxon>Tigriopus</taxon>
    </lineage>
</organism>
<comment type="catalytic activity">
    <reaction evidence="18">
        <text>a ubiquinone + NADH + 5 H(+)(in) = a ubiquinol + NAD(+) + 4 H(+)(out)</text>
        <dbReference type="Rhea" id="RHEA:29091"/>
        <dbReference type="Rhea" id="RHEA-COMP:9565"/>
        <dbReference type="Rhea" id="RHEA-COMP:9566"/>
        <dbReference type="ChEBI" id="CHEBI:15378"/>
        <dbReference type="ChEBI" id="CHEBI:16389"/>
        <dbReference type="ChEBI" id="CHEBI:17976"/>
        <dbReference type="ChEBI" id="CHEBI:57540"/>
        <dbReference type="ChEBI" id="CHEBI:57945"/>
        <dbReference type="EC" id="7.1.1.2"/>
    </reaction>
</comment>
<keyword evidence="6" id="KW-0813">Transport</keyword>
<feature type="transmembrane region" description="Helical" evidence="19">
    <location>
        <begin position="264"/>
        <end position="283"/>
    </location>
</feature>
<keyword evidence="10" id="KW-1278">Translocase</keyword>
<dbReference type="InterPro" id="IPR050175">
    <property type="entry name" value="Complex_I_Subunit_2"/>
</dbReference>
<evidence type="ECO:0000256" key="9">
    <source>
        <dbReference type="ARBA" id="ARBA00022792"/>
    </source>
</evidence>
<keyword evidence="15 21" id="KW-0496">Mitochondrion</keyword>